<proteinExistence type="predicted"/>
<sequence>MADQLNEKRIQILRPHRVVPSPPRRACGHLRIYPGKQFVPERSDDRVLTAGQCDYRELDWCDPQPQRTPRSLHMGSIATLPIMTLRSASSEKVTSPSPPWRGSRMTALLQSTPPRARNRLGLARLTEAGSENYAIAGFWLGYGLAATHEHRLPRPVKQAEAPCPAEVEPLMVP</sequence>
<organism evidence="1 2">
    <name type="scientific">Hyaloscypha variabilis (strain UAMH 11265 / GT02V1 / F)</name>
    <name type="common">Meliniomyces variabilis</name>
    <dbReference type="NCBI Taxonomy" id="1149755"/>
    <lineage>
        <taxon>Eukaryota</taxon>
        <taxon>Fungi</taxon>
        <taxon>Dikarya</taxon>
        <taxon>Ascomycota</taxon>
        <taxon>Pezizomycotina</taxon>
        <taxon>Leotiomycetes</taxon>
        <taxon>Helotiales</taxon>
        <taxon>Hyaloscyphaceae</taxon>
        <taxon>Hyaloscypha</taxon>
        <taxon>Hyaloscypha variabilis</taxon>
    </lineage>
</organism>
<gene>
    <name evidence="1" type="ORF">L207DRAFT_582882</name>
</gene>
<keyword evidence="2" id="KW-1185">Reference proteome</keyword>
<protein>
    <submittedName>
        <fullName evidence="1">Uncharacterized protein</fullName>
    </submittedName>
</protein>
<dbReference type="Proteomes" id="UP000235786">
    <property type="component" value="Unassembled WGS sequence"/>
</dbReference>
<evidence type="ECO:0000313" key="2">
    <source>
        <dbReference type="Proteomes" id="UP000235786"/>
    </source>
</evidence>
<dbReference type="EMBL" id="KZ613945">
    <property type="protein sequence ID" value="PMD40697.1"/>
    <property type="molecule type" value="Genomic_DNA"/>
</dbReference>
<accession>A0A2J6RQA2</accession>
<evidence type="ECO:0000313" key="1">
    <source>
        <dbReference type="EMBL" id="PMD40697.1"/>
    </source>
</evidence>
<dbReference type="AlphaFoldDB" id="A0A2J6RQA2"/>
<name>A0A2J6RQA2_HYAVF</name>
<reference evidence="1 2" key="1">
    <citation type="submission" date="2016-04" db="EMBL/GenBank/DDBJ databases">
        <title>A degradative enzymes factory behind the ericoid mycorrhizal symbiosis.</title>
        <authorList>
            <consortium name="DOE Joint Genome Institute"/>
            <person name="Martino E."/>
            <person name="Morin E."/>
            <person name="Grelet G."/>
            <person name="Kuo A."/>
            <person name="Kohler A."/>
            <person name="Daghino S."/>
            <person name="Barry K."/>
            <person name="Choi C."/>
            <person name="Cichocki N."/>
            <person name="Clum A."/>
            <person name="Copeland A."/>
            <person name="Hainaut M."/>
            <person name="Haridas S."/>
            <person name="Labutti K."/>
            <person name="Lindquist E."/>
            <person name="Lipzen A."/>
            <person name="Khouja H.-R."/>
            <person name="Murat C."/>
            <person name="Ohm R."/>
            <person name="Olson A."/>
            <person name="Spatafora J."/>
            <person name="Veneault-Fourrey C."/>
            <person name="Henrissat B."/>
            <person name="Grigoriev I."/>
            <person name="Martin F."/>
            <person name="Perotto S."/>
        </authorList>
    </citation>
    <scope>NUCLEOTIDE SEQUENCE [LARGE SCALE GENOMIC DNA]</scope>
    <source>
        <strain evidence="1 2">F</strain>
    </source>
</reference>